<dbReference type="Proteomes" id="UP000198654">
    <property type="component" value="Unassembled WGS sequence"/>
</dbReference>
<evidence type="ECO:0000313" key="1">
    <source>
        <dbReference type="EMBL" id="SDL77939.1"/>
    </source>
</evidence>
<organism evidence="1 2">
    <name type="scientific">Modicisalibacter muralis</name>
    <dbReference type="NCBI Taxonomy" id="119000"/>
    <lineage>
        <taxon>Bacteria</taxon>
        <taxon>Pseudomonadati</taxon>
        <taxon>Pseudomonadota</taxon>
        <taxon>Gammaproteobacteria</taxon>
        <taxon>Oceanospirillales</taxon>
        <taxon>Halomonadaceae</taxon>
        <taxon>Modicisalibacter</taxon>
    </lineage>
</organism>
<dbReference type="SUPFAM" id="SSF64210">
    <property type="entry name" value="Head-to-tail joining protein W, gpW"/>
    <property type="match status" value="1"/>
</dbReference>
<dbReference type="OrthoDB" id="6172205at2"/>
<dbReference type="EMBL" id="FNGI01000007">
    <property type="protein sequence ID" value="SDL77939.1"/>
    <property type="molecule type" value="Genomic_DNA"/>
</dbReference>
<dbReference type="InterPro" id="IPR004174">
    <property type="entry name" value="GpW"/>
</dbReference>
<gene>
    <name evidence="1" type="ORF">SAMN05661010_02527</name>
</gene>
<dbReference type="InterPro" id="IPR036626">
    <property type="entry name" value="GpW_sf"/>
</dbReference>
<proteinExistence type="predicted"/>
<accession>A0A1G9MUN6</accession>
<name>A0A1G9MUN6_9GAMM</name>
<reference evidence="1 2" key="1">
    <citation type="submission" date="2016-10" db="EMBL/GenBank/DDBJ databases">
        <authorList>
            <person name="de Groot N.N."/>
        </authorList>
    </citation>
    <scope>NUCLEOTIDE SEQUENCE [LARGE SCALE GENOMIC DNA]</scope>
    <source>
        <strain evidence="1 2">DSM 14789</strain>
    </source>
</reference>
<dbReference type="GO" id="GO:0019058">
    <property type="term" value="P:viral life cycle"/>
    <property type="evidence" value="ECO:0007669"/>
    <property type="project" value="InterPro"/>
</dbReference>
<dbReference type="Gene3D" id="3.30.1580.10">
    <property type="entry name" value="Head-to-tail joining protein W"/>
    <property type="match status" value="1"/>
</dbReference>
<keyword evidence="2" id="KW-1185">Reference proteome</keyword>
<sequence>MAYTTDDLAQIRKAILDLASGLRVARVTKDGRTIEYSGSADLDKLREVERQIISYLDTGKARRTRTRYVTTSKGL</sequence>
<dbReference type="STRING" id="119000.SAMN05661010_02527"/>
<dbReference type="RefSeq" id="WP_089729096.1">
    <property type="nucleotide sequence ID" value="NZ_FNGI01000007.1"/>
</dbReference>
<dbReference type="AlphaFoldDB" id="A0A1G9MUN6"/>
<dbReference type="Pfam" id="PF02831">
    <property type="entry name" value="gpW"/>
    <property type="match status" value="1"/>
</dbReference>
<protein>
    <submittedName>
        <fullName evidence="1">GpW protein</fullName>
    </submittedName>
</protein>
<evidence type="ECO:0000313" key="2">
    <source>
        <dbReference type="Proteomes" id="UP000198654"/>
    </source>
</evidence>